<sequence>MTVDDSGAPVVPTHHPAPVRPRSAWSRPLGALLMAAPVALIALFGLGLLAAYSLRDRTASSPAPQTLTVTATPKTPNPADAPDNRFLAALASYGIADNGTESVRQRFMEFGHHTCFTLLPPKPQPLAATVSTILTEENNDVVAGNPWSPKFTYDDAEHLAQAAIGAYCPDVPR</sequence>
<accession>A0A7I7YVF0</accession>
<proteinExistence type="predicted"/>
<reference evidence="4 5" key="1">
    <citation type="journal article" date="2019" name="Emerg. Microbes Infect.">
        <title>Comprehensive subspecies identification of 175 nontuberculous mycobacteria species based on 7547 genomic profiles.</title>
        <authorList>
            <person name="Matsumoto Y."/>
            <person name="Kinjo T."/>
            <person name="Motooka D."/>
            <person name="Nabeya D."/>
            <person name="Jung N."/>
            <person name="Uechi K."/>
            <person name="Horii T."/>
            <person name="Iida T."/>
            <person name="Fujita J."/>
            <person name="Nakamura S."/>
        </authorList>
    </citation>
    <scope>NUCLEOTIDE SEQUENCE [LARGE SCALE GENOMIC DNA]</scope>
    <source>
        <strain evidence="4 5">JCM 14742</strain>
    </source>
</reference>
<dbReference type="RefSeq" id="WP_085267856.1">
    <property type="nucleotide sequence ID" value="NZ_AP022614.1"/>
</dbReference>
<feature type="domain" description="DUF732" evidence="3">
    <location>
        <begin position="83"/>
        <end position="170"/>
    </location>
</feature>
<evidence type="ECO:0000313" key="4">
    <source>
        <dbReference type="EMBL" id="BBZ45262.1"/>
    </source>
</evidence>
<keyword evidence="5" id="KW-1185">Reference proteome</keyword>
<feature type="region of interest" description="Disordered" evidence="1">
    <location>
        <begin position="1"/>
        <end position="22"/>
    </location>
</feature>
<evidence type="ECO:0000259" key="3">
    <source>
        <dbReference type="Pfam" id="PF05305"/>
    </source>
</evidence>
<dbReference type="Proteomes" id="UP000467105">
    <property type="component" value="Chromosome"/>
</dbReference>
<organism evidence="4 5">
    <name type="scientific">Mycobacterium parmense</name>
    <dbReference type="NCBI Taxonomy" id="185642"/>
    <lineage>
        <taxon>Bacteria</taxon>
        <taxon>Bacillati</taxon>
        <taxon>Actinomycetota</taxon>
        <taxon>Actinomycetes</taxon>
        <taxon>Mycobacteriales</taxon>
        <taxon>Mycobacteriaceae</taxon>
        <taxon>Mycobacterium</taxon>
        <taxon>Mycobacterium simiae complex</taxon>
    </lineage>
</organism>
<dbReference type="Pfam" id="PF05305">
    <property type="entry name" value="DUF732"/>
    <property type="match status" value="1"/>
</dbReference>
<gene>
    <name evidence="4" type="ORF">MPRM_25430</name>
</gene>
<keyword evidence="2" id="KW-0472">Membrane</keyword>
<keyword evidence="2" id="KW-0812">Transmembrane</keyword>
<evidence type="ECO:0000256" key="2">
    <source>
        <dbReference type="SAM" id="Phobius"/>
    </source>
</evidence>
<name>A0A7I7YVF0_9MYCO</name>
<protein>
    <recommendedName>
        <fullName evidence="3">DUF732 domain-containing protein</fullName>
    </recommendedName>
</protein>
<dbReference type="EMBL" id="AP022614">
    <property type="protein sequence ID" value="BBZ45262.1"/>
    <property type="molecule type" value="Genomic_DNA"/>
</dbReference>
<dbReference type="InterPro" id="IPR007969">
    <property type="entry name" value="DUF732"/>
</dbReference>
<evidence type="ECO:0000256" key="1">
    <source>
        <dbReference type="SAM" id="MobiDB-lite"/>
    </source>
</evidence>
<keyword evidence="2" id="KW-1133">Transmembrane helix</keyword>
<feature type="compositionally biased region" description="Low complexity" evidence="1">
    <location>
        <begin position="8"/>
        <end position="22"/>
    </location>
</feature>
<dbReference type="AlphaFoldDB" id="A0A7I7YVF0"/>
<evidence type="ECO:0000313" key="5">
    <source>
        <dbReference type="Proteomes" id="UP000467105"/>
    </source>
</evidence>
<feature type="transmembrane region" description="Helical" evidence="2">
    <location>
        <begin position="29"/>
        <end position="52"/>
    </location>
</feature>
<dbReference type="OrthoDB" id="4733340at2"/>